<sequence>MPQPIHSTTPSLSLLLRQQLNDFSRQSILLLSSLLVLFLLQLSHPITSQCMSNLISNTFTPTLPLGKFYDVCPVGYVNNNGKCETFESVWKSKVGSSCNVTADCKFTSMTCVKKKCLVMGRMIGDPCVDASQCVVDVLDMYDTATCYKSKCQLAIKKKGAGIGQVCNTPTENEDFVTTCEDGVCPPKLTFDMEQKCVKISTAKKGETCGFNVTTSPTTSITGIVICETGTICSEKIQNGKCKTQVKRNQKCDPKADDQLCYGNLVCRKKNAEATDHTCEYRSNIGEFCQEDKDCAFTNTQMVSCENSKCIRARYLPNGQSCTNHTQCYSSFCDPSSKICSAFASKGYACNTRNTSCNSISSQGCACDGKEFIPNANGRCVASCTGAFNDLHACLYNLGLLYYINILPIPQYLGFTQFADEESSAFRKCRSYYNKFYSCMKKTWTDAGISTSGGSIPGATLDAGLDEGSSILMPFRNAAPSFSGMTIWHWGMMSVLLSLNLFMM</sequence>
<dbReference type="RefSeq" id="XP_044549074.1">
    <property type="nucleotide sequence ID" value="XM_044693664.1"/>
</dbReference>
<dbReference type="EMBL" id="PYSW02000020">
    <property type="protein sequence ID" value="KAG2383395.1"/>
    <property type="molecule type" value="Genomic_DNA"/>
</dbReference>
<keyword evidence="1" id="KW-0812">Transmembrane</keyword>
<keyword evidence="1" id="KW-1133">Transmembrane helix</keyword>
<gene>
    <name evidence="2" type="ORF">C9374_004066</name>
</gene>
<dbReference type="AlphaFoldDB" id="A0AA88GN31"/>
<dbReference type="GeneID" id="68096521"/>
<name>A0AA88GN31_NAELO</name>
<evidence type="ECO:0000256" key="1">
    <source>
        <dbReference type="SAM" id="Phobius"/>
    </source>
</evidence>
<feature type="transmembrane region" description="Helical" evidence="1">
    <location>
        <begin position="486"/>
        <end position="502"/>
    </location>
</feature>
<evidence type="ECO:0000313" key="2">
    <source>
        <dbReference type="EMBL" id="KAG2383395.1"/>
    </source>
</evidence>
<accession>A0AA88GN31</accession>
<keyword evidence="3" id="KW-1185">Reference proteome</keyword>
<protein>
    <submittedName>
        <fullName evidence="2">Uncharacterized protein</fullName>
    </submittedName>
</protein>
<proteinExistence type="predicted"/>
<reference evidence="2 3" key="1">
    <citation type="journal article" date="2018" name="BMC Genomics">
        <title>The genome of Naegleria lovaniensis, the basis for a comparative approach to unravel pathogenicity factors of the human pathogenic amoeba N. fowleri.</title>
        <authorList>
            <person name="Liechti N."/>
            <person name="Schurch N."/>
            <person name="Bruggmann R."/>
            <person name="Wittwer M."/>
        </authorList>
    </citation>
    <scope>NUCLEOTIDE SEQUENCE [LARGE SCALE GENOMIC DNA]</scope>
    <source>
        <strain evidence="2 3">ATCC 30569</strain>
    </source>
</reference>
<comment type="caution">
    <text evidence="2">The sequence shown here is derived from an EMBL/GenBank/DDBJ whole genome shotgun (WGS) entry which is preliminary data.</text>
</comment>
<evidence type="ECO:0000313" key="3">
    <source>
        <dbReference type="Proteomes" id="UP000816034"/>
    </source>
</evidence>
<keyword evidence="1" id="KW-0472">Membrane</keyword>
<organism evidence="2 3">
    <name type="scientific">Naegleria lovaniensis</name>
    <name type="common">Amoeba</name>
    <dbReference type="NCBI Taxonomy" id="51637"/>
    <lineage>
        <taxon>Eukaryota</taxon>
        <taxon>Discoba</taxon>
        <taxon>Heterolobosea</taxon>
        <taxon>Tetramitia</taxon>
        <taxon>Eutetramitia</taxon>
        <taxon>Vahlkampfiidae</taxon>
        <taxon>Naegleria</taxon>
    </lineage>
</organism>
<dbReference type="Proteomes" id="UP000816034">
    <property type="component" value="Unassembled WGS sequence"/>
</dbReference>